<comment type="subcellular location">
    <subcellularLocation>
        <location evidence="4">Endoplasmic reticulum membrane</location>
        <topology evidence="4">Peripheral membrane protein</topology>
    </subcellularLocation>
    <subcellularLocation>
        <location evidence="3">Microsome membrane</location>
        <topology evidence="3">Peripheral membrane protein</topology>
    </subcellularLocation>
</comment>
<keyword evidence="13 14" id="KW-0472">Membrane</keyword>
<dbReference type="PANTHER" id="PTHR24292:SF84">
    <property type="entry name" value="CYTOCHROME P450 28A5-RELATED"/>
    <property type="match status" value="1"/>
</dbReference>
<accession>A0A336LWG8</accession>
<comment type="function">
    <text evidence="2">May be involved in the metabolism of insect hormones and in the breakdown of synthetic insecticides.</text>
</comment>
<gene>
    <name evidence="16" type="primary">CSON002172</name>
</gene>
<dbReference type="GO" id="GO:0005506">
    <property type="term" value="F:iron ion binding"/>
    <property type="evidence" value="ECO:0007669"/>
    <property type="project" value="InterPro"/>
</dbReference>
<dbReference type="InterPro" id="IPR050476">
    <property type="entry name" value="Insect_CytP450_Detox"/>
</dbReference>
<dbReference type="EMBL" id="UFQS01000135">
    <property type="protein sequence ID" value="SSX00287.1"/>
    <property type="molecule type" value="Genomic_DNA"/>
</dbReference>
<evidence type="ECO:0000256" key="2">
    <source>
        <dbReference type="ARBA" id="ARBA00003690"/>
    </source>
</evidence>
<reference evidence="15" key="1">
    <citation type="submission" date="2018-04" db="EMBL/GenBank/DDBJ databases">
        <authorList>
            <person name="Go L.Y."/>
            <person name="Mitchell J.A."/>
        </authorList>
    </citation>
    <scope>NUCLEOTIDE SEQUENCE</scope>
    <source>
        <tissue evidence="15">Whole organism</tissue>
    </source>
</reference>
<evidence type="ECO:0000313" key="15">
    <source>
        <dbReference type="EMBL" id="SSX00287.1"/>
    </source>
</evidence>
<dbReference type="GO" id="GO:0005789">
    <property type="term" value="C:endoplasmic reticulum membrane"/>
    <property type="evidence" value="ECO:0007669"/>
    <property type="project" value="UniProtKB-SubCell"/>
</dbReference>
<keyword evidence="10" id="KW-0560">Oxidoreductase</keyword>
<keyword evidence="12" id="KW-0503">Monooxygenase</keyword>
<comment type="cofactor">
    <cofactor evidence="1">
        <name>heme</name>
        <dbReference type="ChEBI" id="CHEBI:30413"/>
    </cofactor>
</comment>
<dbReference type="EMBL" id="UFQT01000135">
    <property type="protein sequence ID" value="SSX20667.1"/>
    <property type="molecule type" value="Genomic_DNA"/>
</dbReference>
<evidence type="ECO:0000256" key="7">
    <source>
        <dbReference type="ARBA" id="ARBA00022723"/>
    </source>
</evidence>
<evidence type="ECO:0000256" key="14">
    <source>
        <dbReference type="SAM" id="Phobius"/>
    </source>
</evidence>
<keyword evidence="8" id="KW-0256">Endoplasmic reticulum</keyword>
<dbReference type="InterPro" id="IPR001128">
    <property type="entry name" value="Cyt_P450"/>
</dbReference>
<name>A0A336LWG8_CULSO</name>
<dbReference type="VEuPathDB" id="VectorBase:CSON002172"/>
<dbReference type="InterPro" id="IPR036396">
    <property type="entry name" value="Cyt_P450_sf"/>
</dbReference>
<evidence type="ECO:0000256" key="8">
    <source>
        <dbReference type="ARBA" id="ARBA00022824"/>
    </source>
</evidence>
<comment type="similarity">
    <text evidence="5">Belongs to the cytochrome P450 family.</text>
</comment>
<feature type="transmembrane region" description="Helical" evidence="14">
    <location>
        <begin position="6"/>
        <end position="26"/>
    </location>
</feature>
<evidence type="ECO:0000256" key="4">
    <source>
        <dbReference type="ARBA" id="ARBA00004406"/>
    </source>
</evidence>
<evidence type="ECO:0000256" key="6">
    <source>
        <dbReference type="ARBA" id="ARBA00022617"/>
    </source>
</evidence>
<evidence type="ECO:0000256" key="11">
    <source>
        <dbReference type="ARBA" id="ARBA00023004"/>
    </source>
</evidence>
<dbReference type="SUPFAM" id="SSF48264">
    <property type="entry name" value="Cytochrome P450"/>
    <property type="match status" value="1"/>
</dbReference>
<organism evidence="16">
    <name type="scientific">Culicoides sonorensis</name>
    <name type="common">Biting midge</name>
    <dbReference type="NCBI Taxonomy" id="179676"/>
    <lineage>
        <taxon>Eukaryota</taxon>
        <taxon>Metazoa</taxon>
        <taxon>Ecdysozoa</taxon>
        <taxon>Arthropoda</taxon>
        <taxon>Hexapoda</taxon>
        <taxon>Insecta</taxon>
        <taxon>Pterygota</taxon>
        <taxon>Neoptera</taxon>
        <taxon>Endopterygota</taxon>
        <taxon>Diptera</taxon>
        <taxon>Nematocera</taxon>
        <taxon>Chironomoidea</taxon>
        <taxon>Ceratopogonidae</taxon>
        <taxon>Ceratopogoninae</taxon>
        <taxon>Culicoides</taxon>
        <taxon>Monoculicoides</taxon>
    </lineage>
</organism>
<dbReference type="GO" id="GO:0004497">
    <property type="term" value="F:monooxygenase activity"/>
    <property type="evidence" value="ECO:0007669"/>
    <property type="project" value="UniProtKB-KW"/>
</dbReference>
<keyword evidence="11" id="KW-0408">Iron</keyword>
<keyword evidence="7" id="KW-0479">Metal-binding</keyword>
<evidence type="ECO:0000256" key="12">
    <source>
        <dbReference type="ARBA" id="ARBA00023033"/>
    </source>
</evidence>
<evidence type="ECO:0000256" key="5">
    <source>
        <dbReference type="ARBA" id="ARBA00010617"/>
    </source>
</evidence>
<evidence type="ECO:0000256" key="9">
    <source>
        <dbReference type="ARBA" id="ARBA00022848"/>
    </source>
</evidence>
<evidence type="ECO:0000256" key="1">
    <source>
        <dbReference type="ARBA" id="ARBA00001971"/>
    </source>
</evidence>
<evidence type="ECO:0000256" key="10">
    <source>
        <dbReference type="ARBA" id="ARBA00023002"/>
    </source>
</evidence>
<keyword evidence="14" id="KW-0812">Transmembrane</keyword>
<dbReference type="OMA" id="VANRIMI"/>
<keyword evidence="9" id="KW-0492">Microsome</keyword>
<dbReference type="Gene3D" id="1.10.630.10">
    <property type="entry name" value="Cytochrome P450"/>
    <property type="match status" value="1"/>
</dbReference>
<sequence length="365" mass="42697">MILTVILISVVISFIYWYFVASYNHWRNRNIPGPKPKLFHGNFPSLVKKNRNVVEDFMDIYETYHNREPIIGIYVLRHPELMVLDPELVKDILVKYQRKFGENFFSYTIDKNDKLFGPNLFFLHQNEWKSKRQELSSGFAVNKIKAQFDNIHQIAQDFCKYIKTQSKSQNSSTFEVKSISIRYTAEIASSVVFGVQGNSFTEDDPAILSVSSNLIPFSVAEQILNYFKRIYLLPFLARFTKTRISIKSVEAFYEKLTIDVLRQRQNDGTVRNDYVDHMLQLMKKKGLNEVDMTGDFINLFLDTFETTSIFMSNVLFEIARHPEVQNRIREEISALEDKKLDFESVESLEYLENVIFGKNFPVSTN</sequence>
<proteinExistence type="inferred from homology"/>
<dbReference type="PANTHER" id="PTHR24292">
    <property type="entry name" value="CYTOCHROME P450"/>
    <property type="match status" value="1"/>
</dbReference>
<evidence type="ECO:0000256" key="3">
    <source>
        <dbReference type="ARBA" id="ARBA00004174"/>
    </source>
</evidence>
<dbReference type="GO" id="GO:0020037">
    <property type="term" value="F:heme binding"/>
    <property type="evidence" value="ECO:0007669"/>
    <property type="project" value="InterPro"/>
</dbReference>
<dbReference type="GO" id="GO:0016705">
    <property type="term" value="F:oxidoreductase activity, acting on paired donors, with incorporation or reduction of molecular oxygen"/>
    <property type="evidence" value="ECO:0007669"/>
    <property type="project" value="InterPro"/>
</dbReference>
<dbReference type="Pfam" id="PF00067">
    <property type="entry name" value="p450"/>
    <property type="match status" value="1"/>
</dbReference>
<dbReference type="AlphaFoldDB" id="A0A336LWG8"/>
<keyword evidence="6" id="KW-0349">Heme</keyword>
<reference evidence="16" key="2">
    <citation type="submission" date="2018-07" db="EMBL/GenBank/DDBJ databases">
        <authorList>
            <person name="Quirk P.G."/>
            <person name="Krulwich T.A."/>
        </authorList>
    </citation>
    <scope>NUCLEOTIDE SEQUENCE</scope>
</reference>
<keyword evidence="14" id="KW-1133">Transmembrane helix</keyword>
<evidence type="ECO:0000313" key="16">
    <source>
        <dbReference type="EMBL" id="SSX20667.1"/>
    </source>
</evidence>
<protein>
    <submittedName>
        <fullName evidence="16">CSON002172 protein</fullName>
    </submittedName>
</protein>
<evidence type="ECO:0000256" key="13">
    <source>
        <dbReference type="ARBA" id="ARBA00023136"/>
    </source>
</evidence>